<sequence length="122" mass="13588">DIIVEAGENEITVQVGVGVQVAVDESGDLPRQFALHQNYPNPFNPETMIWFDVAEKTDVAVSVYNVLGQKVSTLLYGTMDAGIYQVEWKGLMDSGEQLPSGLYFYELKSPLFNSVKKMVLVR</sequence>
<accession>A0A382YW94</accession>
<feature type="non-terminal residue" evidence="2">
    <location>
        <position position="1"/>
    </location>
</feature>
<gene>
    <name evidence="2" type="ORF">METZ01_LOCUS440348</name>
</gene>
<evidence type="ECO:0000259" key="1">
    <source>
        <dbReference type="Pfam" id="PF13860"/>
    </source>
</evidence>
<organism evidence="2">
    <name type="scientific">marine metagenome</name>
    <dbReference type="NCBI Taxonomy" id="408172"/>
    <lineage>
        <taxon>unclassified sequences</taxon>
        <taxon>metagenomes</taxon>
        <taxon>ecological metagenomes</taxon>
    </lineage>
</organism>
<dbReference type="InterPro" id="IPR025965">
    <property type="entry name" value="FlgD/Vpr_Ig-like"/>
</dbReference>
<dbReference type="Gene3D" id="2.60.40.4070">
    <property type="match status" value="1"/>
</dbReference>
<evidence type="ECO:0000313" key="2">
    <source>
        <dbReference type="EMBL" id="SVD87494.1"/>
    </source>
</evidence>
<dbReference type="NCBIfam" id="TIGR04183">
    <property type="entry name" value="Por_Secre_tail"/>
    <property type="match status" value="1"/>
</dbReference>
<dbReference type="Pfam" id="PF13860">
    <property type="entry name" value="FlgD_ig"/>
    <property type="match status" value="1"/>
</dbReference>
<proteinExistence type="predicted"/>
<protein>
    <recommendedName>
        <fullName evidence="1">FlgD/Vpr Ig-like domain-containing protein</fullName>
    </recommendedName>
</protein>
<dbReference type="EMBL" id="UINC01179023">
    <property type="protein sequence ID" value="SVD87494.1"/>
    <property type="molecule type" value="Genomic_DNA"/>
</dbReference>
<dbReference type="InterPro" id="IPR026444">
    <property type="entry name" value="Secre_tail"/>
</dbReference>
<dbReference type="AlphaFoldDB" id="A0A382YW94"/>
<feature type="domain" description="FlgD/Vpr Ig-like" evidence="1">
    <location>
        <begin position="57"/>
        <end position="107"/>
    </location>
</feature>
<reference evidence="2" key="1">
    <citation type="submission" date="2018-05" db="EMBL/GenBank/DDBJ databases">
        <authorList>
            <person name="Lanie J.A."/>
            <person name="Ng W.-L."/>
            <person name="Kazmierczak K.M."/>
            <person name="Andrzejewski T.M."/>
            <person name="Davidsen T.M."/>
            <person name="Wayne K.J."/>
            <person name="Tettelin H."/>
            <person name="Glass J.I."/>
            <person name="Rusch D."/>
            <person name="Podicherti R."/>
            <person name="Tsui H.-C.T."/>
            <person name="Winkler M.E."/>
        </authorList>
    </citation>
    <scope>NUCLEOTIDE SEQUENCE</scope>
</reference>
<name>A0A382YW94_9ZZZZ</name>